<keyword evidence="1" id="KW-0732">Signal</keyword>
<proteinExistence type="predicted"/>
<protein>
    <submittedName>
        <fullName evidence="2">DUF3833 domain-containing protein</fullName>
    </submittedName>
</protein>
<feature type="signal peptide" evidence="1">
    <location>
        <begin position="1"/>
        <end position="20"/>
    </location>
</feature>
<evidence type="ECO:0000313" key="3">
    <source>
        <dbReference type="Proteomes" id="UP000831921"/>
    </source>
</evidence>
<dbReference type="Proteomes" id="UP000831921">
    <property type="component" value="Chromosome"/>
</dbReference>
<gene>
    <name evidence="2" type="ORF">M1K48_05815</name>
</gene>
<keyword evidence="3" id="KW-1185">Reference proteome</keyword>
<organism evidence="2 3">
    <name type="scientific">Sphingomonas glaciei</name>
    <dbReference type="NCBI Taxonomy" id="2938948"/>
    <lineage>
        <taxon>Bacteria</taxon>
        <taxon>Pseudomonadati</taxon>
        <taxon>Pseudomonadota</taxon>
        <taxon>Alphaproteobacteria</taxon>
        <taxon>Sphingomonadales</taxon>
        <taxon>Sphingomonadaceae</taxon>
        <taxon>Sphingomonas</taxon>
    </lineage>
</organism>
<dbReference type="InterPro" id="IPR024409">
    <property type="entry name" value="DUF3833"/>
</dbReference>
<accession>A0ABY5MZA7</accession>
<name>A0ABY5MZA7_9SPHN</name>
<dbReference type="RefSeq" id="WP_249504895.1">
    <property type="nucleotide sequence ID" value="NZ_CP097253.1"/>
</dbReference>
<dbReference type="PROSITE" id="PS51257">
    <property type="entry name" value="PROKAR_LIPOPROTEIN"/>
    <property type="match status" value="1"/>
</dbReference>
<evidence type="ECO:0000313" key="2">
    <source>
        <dbReference type="EMBL" id="UUR09131.1"/>
    </source>
</evidence>
<dbReference type="Pfam" id="PF12915">
    <property type="entry name" value="DUF3833"/>
    <property type="match status" value="1"/>
</dbReference>
<dbReference type="EMBL" id="CP097253">
    <property type="protein sequence ID" value="UUR09131.1"/>
    <property type="molecule type" value="Genomic_DNA"/>
</dbReference>
<reference evidence="2 3" key="1">
    <citation type="submission" date="2022-05" db="EMBL/GenBank/DDBJ databases">
        <title>S8-45 Sphingomonas ultraviolaceadurans.</title>
        <authorList>
            <person name="Liu Y."/>
        </authorList>
    </citation>
    <scope>NUCLEOTIDE SEQUENCE [LARGE SCALE GENOMIC DNA]</scope>
    <source>
        <strain evidence="2 3">S8-45</strain>
    </source>
</reference>
<evidence type="ECO:0000256" key="1">
    <source>
        <dbReference type="SAM" id="SignalP"/>
    </source>
</evidence>
<feature type="chain" id="PRO_5045465106" evidence="1">
    <location>
        <begin position="21"/>
        <end position="163"/>
    </location>
</feature>
<sequence length="163" mass="17567">MTARLAALAPALAFAGCAQSELPAGSAPLDPVAFFTGDSRGTGMLDPVVGKTVPIRVESRGIRRGDTLNLVQRITEGSKPQRTRVWRFRTLPGGGYLGTLTDAQGVVAMDLQGPRAFVSYTTPSGMKIRQQLALQPDGRTILNRLEAFKYGIRLAVLNETIRK</sequence>